<dbReference type="OrthoDB" id="9805017at2"/>
<reference evidence="1 2" key="1">
    <citation type="submission" date="2018-07" db="EMBL/GenBank/DDBJ databases">
        <title>Dyadobacter roseus sp. nov., isolated from rose rhizosphere soil.</title>
        <authorList>
            <person name="Chen L."/>
        </authorList>
    </citation>
    <scope>NUCLEOTIDE SEQUENCE [LARGE SCALE GENOMIC DNA]</scope>
    <source>
        <strain evidence="1 2">RS19</strain>
    </source>
</reference>
<gene>
    <name evidence="1" type="ORF">DSL64_04125</name>
</gene>
<evidence type="ECO:0000313" key="2">
    <source>
        <dbReference type="Proteomes" id="UP000256373"/>
    </source>
</evidence>
<dbReference type="InterPro" id="IPR026444">
    <property type="entry name" value="Secre_tail"/>
</dbReference>
<name>A0A3D8YGF1_9BACT</name>
<evidence type="ECO:0000313" key="1">
    <source>
        <dbReference type="EMBL" id="REA63634.1"/>
    </source>
</evidence>
<dbReference type="Proteomes" id="UP000256373">
    <property type="component" value="Unassembled WGS sequence"/>
</dbReference>
<dbReference type="RefSeq" id="WP_115829383.1">
    <property type="nucleotide sequence ID" value="NZ_QNUL01000002.1"/>
</dbReference>
<sequence length="51" mass="5427">MITDVNGKAVYQTTQVDSSGVSTVGYPAGQYILRVVYSDGSTASEKIVLTR</sequence>
<dbReference type="EMBL" id="QNUL01000002">
    <property type="protein sequence ID" value="REA63634.1"/>
    <property type="molecule type" value="Genomic_DNA"/>
</dbReference>
<accession>A0A3D8YGF1</accession>
<protein>
    <recommendedName>
        <fullName evidence="3">Secretion system C-terminal sorting domain-containing protein</fullName>
    </recommendedName>
</protein>
<keyword evidence="2" id="KW-1185">Reference proteome</keyword>
<dbReference type="NCBIfam" id="TIGR04183">
    <property type="entry name" value="Por_Secre_tail"/>
    <property type="match status" value="1"/>
</dbReference>
<comment type="caution">
    <text evidence="1">The sequence shown here is derived from an EMBL/GenBank/DDBJ whole genome shotgun (WGS) entry which is preliminary data.</text>
</comment>
<evidence type="ECO:0008006" key="3">
    <source>
        <dbReference type="Google" id="ProtNLM"/>
    </source>
</evidence>
<organism evidence="1 2">
    <name type="scientific">Dyadobacter luteus</name>
    <dbReference type="NCBI Taxonomy" id="2259619"/>
    <lineage>
        <taxon>Bacteria</taxon>
        <taxon>Pseudomonadati</taxon>
        <taxon>Bacteroidota</taxon>
        <taxon>Cytophagia</taxon>
        <taxon>Cytophagales</taxon>
        <taxon>Spirosomataceae</taxon>
        <taxon>Dyadobacter</taxon>
    </lineage>
</organism>
<proteinExistence type="predicted"/>
<dbReference type="AlphaFoldDB" id="A0A3D8YGF1"/>